<evidence type="ECO:0000256" key="6">
    <source>
        <dbReference type="SAM" id="MobiDB-lite"/>
    </source>
</evidence>
<feature type="domain" description="Cytochrome b561 bacterial/Ni-hydrogenase" evidence="8">
    <location>
        <begin position="67"/>
        <end position="228"/>
    </location>
</feature>
<dbReference type="PANTHER" id="PTHR30485">
    <property type="entry name" value="NI/FE-HYDROGENASE 1 B-TYPE CYTOCHROME SUBUNIT"/>
    <property type="match status" value="1"/>
</dbReference>
<evidence type="ECO:0000259" key="8">
    <source>
        <dbReference type="Pfam" id="PF01292"/>
    </source>
</evidence>
<evidence type="ECO:0000313" key="10">
    <source>
        <dbReference type="Proteomes" id="UP000464787"/>
    </source>
</evidence>
<feature type="transmembrane region" description="Helical" evidence="7">
    <location>
        <begin position="96"/>
        <end position="117"/>
    </location>
</feature>
<feature type="transmembrane region" description="Helical" evidence="7">
    <location>
        <begin position="195"/>
        <end position="215"/>
    </location>
</feature>
<dbReference type="Gene3D" id="1.20.950.20">
    <property type="entry name" value="Transmembrane di-heme cytochromes, Chain C"/>
    <property type="match status" value="1"/>
</dbReference>
<evidence type="ECO:0000256" key="2">
    <source>
        <dbReference type="ARBA" id="ARBA00022475"/>
    </source>
</evidence>
<reference evidence="9 10" key="1">
    <citation type="submission" date="2020-01" db="EMBL/GenBank/DDBJ databases">
        <title>Genome sequencing of strain KACC 21265.</title>
        <authorList>
            <person name="Heo J."/>
            <person name="Kim S.-J."/>
            <person name="Kim J.-S."/>
            <person name="Hong S.-B."/>
            <person name="Kwon S.-W."/>
        </authorList>
    </citation>
    <scope>NUCLEOTIDE SEQUENCE [LARGE SCALE GENOMIC DNA]</scope>
    <source>
        <strain evidence="9 10">KACC 21265</strain>
    </source>
</reference>
<name>A0A857JAJ4_9BURK</name>
<keyword evidence="5 7" id="KW-0472">Membrane</keyword>
<keyword evidence="2" id="KW-1003">Cell membrane</keyword>
<sequence>MARPDGTAENPGRTRLEGAPGQDLQQLLRGLRIRREGRAGGGVLPSQDLREGGGSPAGQVKPGTVRVWDWLVRLTHWLVAVGVALAWFTSEGSEAWHIRIGYTIAAAVAVRVAWGFIGSRHARFADFLRGPRATLAYARRLMAGREERHLGHNPLGGWMAVALWLTVAGTCFTGWLYTTDAFFGLAWLDQLHQLLAWTVVALVPLHVAGVVFTSLRHRENLVAAMLAGDKRAED</sequence>
<feature type="region of interest" description="Disordered" evidence="6">
    <location>
        <begin position="1"/>
        <end position="20"/>
    </location>
</feature>
<dbReference type="EMBL" id="CP047650">
    <property type="protein sequence ID" value="QHJ01025.1"/>
    <property type="molecule type" value="Genomic_DNA"/>
</dbReference>
<keyword evidence="4 7" id="KW-1133">Transmembrane helix</keyword>
<evidence type="ECO:0000313" key="9">
    <source>
        <dbReference type="EMBL" id="QHJ01025.1"/>
    </source>
</evidence>
<gene>
    <name evidence="9" type="ORF">GT347_25380</name>
</gene>
<keyword evidence="3 7" id="KW-0812">Transmembrane</keyword>
<dbReference type="AlphaFoldDB" id="A0A857JAJ4"/>
<dbReference type="GO" id="GO:0005886">
    <property type="term" value="C:plasma membrane"/>
    <property type="evidence" value="ECO:0007669"/>
    <property type="project" value="UniProtKB-SubCell"/>
</dbReference>
<evidence type="ECO:0000256" key="4">
    <source>
        <dbReference type="ARBA" id="ARBA00022989"/>
    </source>
</evidence>
<dbReference type="Proteomes" id="UP000464787">
    <property type="component" value="Chromosome"/>
</dbReference>
<protein>
    <submittedName>
        <fullName evidence="9">Cytochrome B</fullName>
    </submittedName>
</protein>
<comment type="subcellular location">
    <subcellularLocation>
        <location evidence="1">Cell membrane</location>
        <topology evidence="1">Multi-pass membrane protein</topology>
    </subcellularLocation>
</comment>
<evidence type="ECO:0000256" key="1">
    <source>
        <dbReference type="ARBA" id="ARBA00004651"/>
    </source>
</evidence>
<organism evidence="9 10">
    <name type="scientific">Xylophilus rhododendri</name>
    <dbReference type="NCBI Taxonomy" id="2697032"/>
    <lineage>
        <taxon>Bacteria</taxon>
        <taxon>Pseudomonadati</taxon>
        <taxon>Pseudomonadota</taxon>
        <taxon>Betaproteobacteria</taxon>
        <taxon>Burkholderiales</taxon>
        <taxon>Xylophilus</taxon>
    </lineage>
</organism>
<evidence type="ECO:0000256" key="5">
    <source>
        <dbReference type="ARBA" id="ARBA00023136"/>
    </source>
</evidence>
<dbReference type="PANTHER" id="PTHR30485:SF2">
    <property type="entry name" value="BLL0597 PROTEIN"/>
    <property type="match status" value="1"/>
</dbReference>
<dbReference type="GO" id="GO:0020037">
    <property type="term" value="F:heme binding"/>
    <property type="evidence" value="ECO:0007669"/>
    <property type="project" value="TreeGrafter"/>
</dbReference>
<dbReference type="InterPro" id="IPR016174">
    <property type="entry name" value="Di-haem_cyt_TM"/>
</dbReference>
<feature type="region of interest" description="Disordered" evidence="6">
    <location>
        <begin position="38"/>
        <end position="60"/>
    </location>
</feature>
<accession>A0A857JAJ4</accession>
<proteinExistence type="predicted"/>
<feature type="transmembrane region" description="Helical" evidence="7">
    <location>
        <begin position="155"/>
        <end position="175"/>
    </location>
</feature>
<dbReference type="Pfam" id="PF01292">
    <property type="entry name" value="Ni_hydr_CYTB"/>
    <property type="match status" value="1"/>
</dbReference>
<evidence type="ECO:0000256" key="3">
    <source>
        <dbReference type="ARBA" id="ARBA00022692"/>
    </source>
</evidence>
<dbReference type="GO" id="GO:0022904">
    <property type="term" value="P:respiratory electron transport chain"/>
    <property type="evidence" value="ECO:0007669"/>
    <property type="project" value="InterPro"/>
</dbReference>
<feature type="transmembrane region" description="Helical" evidence="7">
    <location>
        <begin position="70"/>
        <end position="90"/>
    </location>
</feature>
<dbReference type="SUPFAM" id="SSF81342">
    <property type="entry name" value="Transmembrane di-heme cytochromes"/>
    <property type="match status" value="1"/>
</dbReference>
<dbReference type="InterPro" id="IPR051542">
    <property type="entry name" value="Hydrogenase_cytochrome"/>
</dbReference>
<dbReference type="KEGG" id="xyk:GT347_25380"/>
<evidence type="ECO:0000256" key="7">
    <source>
        <dbReference type="SAM" id="Phobius"/>
    </source>
</evidence>
<dbReference type="InterPro" id="IPR011577">
    <property type="entry name" value="Cyt_b561_bac/Ni-Hgenase"/>
</dbReference>
<keyword evidence="10" id="KW-1185">Reference proteome</keyword>
<dbReference type="GO" id="GO:0009055">
    <property type="term" value="F:electron transfer activity"/>
    <property type="evidence" value="ECO:0007669"/>
    <property type="project" value="InterPro"/>
</dbReference>